<keyword evidence="2" id="KW-0479">Metal-binding</keyword>
<dbReference type="PROSITE" id="PS01066">
    <property type="entry name" value="UPP_SYNTHASE"/>
    <property type="match status" value="1"/>
</dbReference>
<feature type="binding site" evidence="2">
    <location>
        <position position="186"/>
    </location>
    <ligand>
        <name>substrate</name>
    </ligand>
</feature>
<dbReference type="PANTHER" id="PTHR10291">
    <property type="entry name" value="DEHYDRODOLICHYL DIPHOSPHATE SYNTHASE FAMILY MEMBER"/>
    <property type="match status" value="1"/>
</dbReference>
<dbReference type="Pfam" id="PF01255">
    <property type="entry name" value="Prenyltransf"/>
    <property type="match status" value="1"/>
</dbReference>
<comment type="cofactor">
    <cofactor evidence="2">
        <name>Mg(2+)</name>
        <dbReference type="ChEBI" id="CHEBI:18420"/>
    </cofactor>
    <text evidence="2">Binds 2 magnesium ions per subunit.</text>
</comment>
<proteinExistence type="inferred from homology"/>
<feature type="binding site" evidence="2">
    <location>
        <position position="23"/>
    </location>
    <ligand>
        <name>substrate</name>
    </ligand>
</feature>
<comment type="caution">
    <text evidence="3">The sequence shown here is derived from an EMBL/GenBank/DDBJ whole genome shotgun (WGS) entry which is preliminary data.</text>
</comment>
<feature type="active site" evidence="2">
    <location>
        <position position="18"/>
    </location>
</feature>
<dbReference type="Proteomes" id="UP001431449">
    <property type="component" value="Unassembled WGS sequence"/>
</dbReference>
<keyword evidence="2" id="KW-0460">Magnesium</keyword>
<dbReference type="GO" id="GO:0016740">
    <property type="term" value="F:transferase activity"/>
    <property type="evidence" value="ECO:0007669"/>
    <property type="project" value="UniProtKB-KW"/>
</dbReference>
<dbReference type="HAMAP" id="MF_01139">
    <property type="entry name" value="ISPT"/>
    <property type="match status" value="1"/>
</dbReference>
<dbReference type="NCBIfam" id="TIGR00055">
    <property type="entry name" value="uppS"/>
    <property type="match status" value="1"/>
</dbReference>
<feature type="binding site" evidence="2">
    <location>
        <position position="18"/>
    </location>
    <ligand>
        <name>Mg(2+)</name>
        <dbReference type="ChEBI" id="CHEBI:18420"/>
    </ligand>
</feature>
<evidence type="ECO:0000313" key="4">
    <source>
        <dbReference type="Proteomes" id="UP001431449"/>
    </source>
</evidence>
<protein>
    <recommendedName>
        <fullName evidence="2">Ditrans,polycis-undecaprenyl-diphosphate synthase ((2E,6E)-farnesyl-diphosphate specific)</fullName>
        <ecNumber evidence="2">2.5.1.31</ecNumber>
    </recommendedName>
    <alternativeName>
        <fullName evidence="2">Ditrans,polycis-undecaprenylcistransferase</fullName>
    </alternativeName>
    <alternativeName>
        <fullName evidence="2">Undecaprenyl diphosphate synthase</fullName>
        <shortName evidence="2">UDS</shortName>
    </alternativeName>
    <alternativeName>
        <fullName evidence="2">Undecaprenyl pyrophosphate synthase</fullName>
        <shortName evidence="2">UPP synthase</shortName>
    </alternativeName>
</protein>
<dbReference type="EC" id="2.5.1.31" evidence="2"/>
<organism evidence="3 4">
    <name type="scientific">Pseudomarimonas salicorniae</name>
    <dbReference type="NCBI Taxonomy" id="2933270"/>
    <lineage>
        <taxon>Bacteria</taxon>
        <taxon>Pseudomonadati</taxon>
        <taxon>Pseudomonadota</taxon>
        <taxon>Gammaproteobacteria</taxon>
        <taxon>Lysobacterales</taxon>
        <taxon>Lysobacteraceae</taxon>
        <taxon>Pseudomarimonas</taxon>
    </lineage>
</organism>
<comment type="subunit">
    <text evidence="2">Homodimer.</text>
</comment>
<keyword evidence="2" id="KW-0573">Peptidoglycan synthesis</keyword>
<reference evidence="3" key="1">
    <citation type="submission" date="2022-04" db="EMBL/GenBank/DDBJ databases">
        <title>Lysobacter sp. CAU 1642 isolated from sea sand.</title>
        <authorList>
            <person name="Kim W."/>
        </authorList>
    </citation>
    <scope>NUCLEOTIDE SEQUENCE</scope>
    <source>
        <strain evidence="3">CAU 1642</strain>
    </source>
</reference>
<evidence type="ECO:0000256" key="1">
    <source>
        <dbReference type="ARBA" id="ARBA00022679"/>
    </source>
</evidence>
<name>A0ABT0GEM9_9GAMM</name>
<feature type="binding site" evidence="2">
    <location>
        <position position="31"/>
    </location>
    <ligand>
        <name>substrate</name>
    </ligand>
</feature>
<dbReference type="CDD" id="cd00475">
    <property type="entry name" value="Cis_IPPS"/>
    <property type="match status" value="1"/>
</dbReference>
<sequence>MTELPAAALPRHIAIVMDGNGRWARARARPRSIGHRAGARAVNRCIDWCIERGIDALTLFAFSSENWRRPEEEVGALMQLFMRALDREVDELARRSVRLRFIGHREAFSPDLQTRMQRAEAATASGERLQLSIAASYGGRWDIAQAARTLAADVAAGRLRAEEIDETLLGTRTCLADLPEPDLFIRTGGDRRISNFLLWQLAYSELHFTPVLWPDVDAATLDAALDDFQQRERRFGMTSEQVAAGTPR</sequence>
<gene>
    <name evidence="2 3" type="primary">uppS</name>
    <name evidence="3" type="ORF">M0G41_02930</name>
</gene>
<dbReference type="InterPro" id="IPR036424">
    <property type="entry name" value="UPP_synth-like_sf"/>
</dbReference>
<comment type="function">
    <text evidence="2">Catalyzes the sequential condensation of isopentenyl diphosphate (IPP) with (2E,6E)-farnesyl diphosphate (E,E-FPP) to yield (2Z,6Z,10Z,14Z,18Z,22Z,26Z,30Z,34E,38E)-undecaprenyl diphosphate (di-trans,octa-cis-UPP). UPP is the precursor of glycosyl carrier lipid in the biosynthesis of bacterial cell wall polysaccharide components such as peptidoglycan and lipopolysaccharide.</text>
</comment>
<comment type="catalytic activity">
    <reaction evidence="2">
        <text>8 isopentenyl diphosphate + (2E,6E)-farnesyl diphosphate = di-trans,octa-cis-undecaprenyl diphosphate + 8 diphosphate</text>
        <dbReference type="Rhea" id="RHEA:27551"/>
        <dbReference type="ChEBI" id="CHEBI:33019"/>
        <dbReference type="ChEBI" id="CHEBI:58405"/>
        <dbReference type="ChEBI" id="CHEBI:128769"/>
        <dbReference type="ChEBI" id="CHEBI:175763"/>
        <dbReference type="EC" id="2.5.1.31"/>
    </reaction>
</comment>
<evidence type="ECO:0000256" key="2">
    <source>
        <dbReference type="HAMAP-Rule" id="MF_01139"/>
    </source>
</evidence>
<keyword evidence="2" id="KW-0961">Cell wall biogenesis/degradation</keyword>
<feature type="binding site" evidence="2">
    <location>
        <begin position="192"/>
        <end position="194"/>
    </location>
    <ligand>
        <name>substrate</name>
    </ligand>
</feature>
<keyword evidence="4" id="KW-1185">Reference proteome</keyword>
<dbReference type="SUPFAM" id="SSF64005">
    <property type="entry name" value="Undecaprenyl diphosphate synthase"/>
    <property type="match status" value="1"/>
</dbReference>
<feature type="binding site" evidence="2">
    <location>
        <begin position="63"/>
        <end position="65"/>
    </location>
    <ligand>
        <name>substrate</name>
    </ligand>
</feature>
<feature type="binding site" evidence="2">
    <location>
        <position position="69"/>
    </location>
    <ligand>
        <name>substrate</name>
    </ligand>
</feature>
<accession>A0ABT0GEM9</accession>
<dbReference type="PANTHER" id="PTHR10291:SF0">
    <property type="entry name" value="DEHYDRODOLICHYL DIPHOSPHATE SYNTHASE 2"/>
    <property type="match status" value="1"/>
</dbReference>
<keyword evidence="2" id="KW-0133">Cell shape</keyword>
<dbReference type="RefSeq" id="WP_248204865.1">
    <property type="nucleotide sequence ID" value="NZ_JALNMH010000002.1"/>
</dbReference>
<dbReference type="EMBL" id="JALNMH010000002">
    <property type="protein sequence ID" value="MCK7592619.1"/>
    <property type="molecule type" value="Genomic_DNA"/>
</dbReference>
<keyword evidence="1 2" id="KW-0808">Transferase</keyword>
<comment type="similarity">
    <text evidence="2">Belongs to the UPP synthase family.</text>
</comment>
<dbReference type="Gene3D" id="3.40.1180.10">
    <property type="entry name" value="Decaprenyl diphosphate synthase-like"/>
    <property type="match status" value="1"/>
</dbReference>
<evidence type="ECO:0000313" key="3">
    <source>
        <dbReference type="EMBL" id="MCK7592619.1"/>
    </source>
</evidence>
<feature type="binding site" evidence="2">
    <location>
        <position position="35"/>
    </location>
    <ligand>
        <name>substrate</name>
    </ligand>
</feature>
<dbReference type="InterPro" id="IPR018520">
    <property type="entry name" value="UPP_synth-like_CS"/>
</dbReference>
<feature type="binding site" evidence="2">
    <location>
        <begin position="19"/>
        <end position="22"/>
    </location>
    <ligand>
        <name>substrate</name>
    </ligand>
</feature>
<dbReference type="InterPro" id="IPR001441">
    <property type="entry name" value="UPP_synth-like"/>
</dbReference>
<feature type="active site" description="Proton acceptor" evidence="2">
    <location>
        <position position="66"/>
    </location>
</feature>
<feature type="binding site" evidence="2">
    <location>
        <position position="205"/>
    </location>
    <ligand>
        <name>Mg(2+)</name>
        <dbReference type="ChEBI" id="CHEBI:18420"/>
    </ligand>
</feature>
<feature type="binding site" evidence="2">
    <location>
        <position position="67"/>
    </location>
    <ligand>
        <name>substrate</name>
    </ligand>
</feature>